<evidence type="ECO:0000313" key="1">
    <source>
        <dbReference type="EMBL" id="EGC83331.1"/>
    </source>
</evidence>
<dbReference type="AlphaFoldDB" id="F0H298"/>
<keyword evidence="2" id="KW-1185">Reference proteome</keyword>
<reference evidence="1 2" key="1">
    <citation type="submission" date="2011-01" db="EMBL/GenBank/DDBJ databases">
        <authorList>
            <person name="Durkin A.S."/>
            <person name="Madupu R."/>
            <person name="Torralba M."/>
            <person name="Gillis M."/>
            <person name="Methe B."/>
            <person name="Sutton G."/>
            <person name="Nelson K.E."/>
        </authorList>
    </citation>
    <scope>NUCLEOTIDE SEQUENCE [LARGE SCALE GENOMIC DNA]</scope>
    <source>
        <strain evidence="1 2">ACS-025-V-Sch4</strain>
    </source>
</reference>
<comment type="caution">
    <text evidence="1">The sequence shown here is derived from an EMBL/GenBank/DDBJ whole genome shotgun (WGS) entry which is preliminary data.</text>
</comment>
<organism evidence="1 2">
    <name type="scientific">Anaerococcus hydrogenalis ACS-025-V-Sch4</name>
    <dbReference type="NCBI Taxonomy" id="879306"/>
    <lineage>
        <taxon>Bacteria</taxon>
        <taxon>Bacillati</taxon>
        <taxon>Bacillota</taxon>
        <taxon>Tissierellia</taxon>
        <taxon>Tissierellales</taxon>
        <taxon>Peptoniphilaceae</taxon>
        <taxon>Anaerococcus</taxon>
    </lineage>
</organism>
<sequence>MMKLQTALSKKKKPFYYYSEYDTVEVSEEECEELKNQYISRFGGWEKIDLEHTEYNGKKWY</sequence>
<accession>F0H298</accession>
<evidence type="ECO:0000313" key="2">
    <source>
        <dbReference type="Proteomes" id="UP000005277"/>
    </source>
</evidence>
<protein>
    <submittedName>
        <fullName evidence="1">Uncharacterized protein</fullName>
    </submittedName>
</protein>
<dbReference type="RefSeq" id="WP_004818046.1">
    <property type="nucleotide sequence ID" value="NZ_AEXN01000033.1"/>
</dbReference>
<dbReference type="Proteomes" id="UP000005277">
    <property type="component" value="Unassembled WGS sequence"/>
</dbReference>
<name>F0H298_9FIRM</name>
<dbReference type="EMBL" id="AEXN01000033">
    <property type="protein sequence ID" value="EGC83331.1"/>
    <property type="molecule type" value="Genomic_DNA"/>
</dbReference>
<gene>
    <name evidence="1" type="ORF">HMPREF9246_0258</name>
</gene>
<proteinExistence type="predicted"/>